<evidence type="ECO:0000313" key="3">
    <source>
        <dbReference type="EMBL" id="OGY07806.1"/>
    </source>
</evidence>
<feature type="chain" id="PRO_5009580942" description="IPT/TIG domain-containing protein" evidence="2">
    <location>
        <begin position="26"/>
        <end position="394"/>
    </location>
</feature>
<dbReference type="CDD" id="cd00102">
    <property type="entry name" value="IPT"/>
    <property type="match status" value="1"/>
</dbReference>
<protein>
    <recommendedName>
        <fullName evidence="5">IPT/TIG domain-containing protein</fullName>
    </recommendedName>
</protein>
<gene>
    <name evidence="3" type="ORF">A2782_01540</name>
</gene>
<dbReference type="AlphaFoldDB" id="A0A1G1UXH3"/>
<dbReference type="InterPro" id="IPR014756">
    <property type="entry name" value="Ig_E-set"/>
</dbReference>
<proteinExistence type="predicted"/>
<evidence type="ECO:0000313" key="4">
    <source>
        <dbReference type="Proteomes" id="UP000177967"/>
    </source>
</evidence>
<comment type="caution">
    <text evidence="3">The sequence shown here is derived from an EMBL/GenBank/DDBJ whole genome shotgun (WGS) entry which is preliminary data.</text>
</comment>
<dbReference type="InterPro" id="IPR013783">
    <property type="entry name" value="Ig-like_fold"/>
</dbReference>
<feature type="region of interest" description="Disordered" evidence="1">
    <location>
        <begin position="94"/>
        <end position="145"/>
    </location>
</feature>
<accession>A0A1G1UXH3</accession>
<feature type="compositionally biased region" description="Low complexity" evidence="1">
    <location>
        <begin position="104"/>
        <end position="145"/>
    </location>
</feature>
<reference evidence="3 4" key="1">
    <citation type="journal article" date="2016" name="Nat. Commun.">
        <title>Thousands of microbial genomes shed light on interconnected biogeochemical processes in an aquifer system.</title>
        <authorList>
            <person name="Anantharaman K."/>
            <person name="Brown C.T."/>
            <person name="Hug L.A."/>
            <person name="Sharon I."/>
            <person name="Castelle C.J."/>
            <person name="Probst A.J."/>
            <person name="Thomas B.C."/>
            <person name="Singh A."/>
            <person name="Wilkins M.J."/>
            <person name="Karaoz U."/>
            <person name="Brodie E.L."/>
            <person name="Williams K.H."/>
            <person name="Hubbard S.S."/>
            <person name="Banfield J.F."/>
        </authorList>
    </citation>
    <scope>NUCLEOTIDE SEQUENCE [LARGE SCALE GENOMIC DNA]</scope>
</reference>
<evidence type="ECO:0000256" key="1">
    <source>
        <dbReference type="SAM" id="MobiDB-lite"/>
    </source>
</evidence>
<keyword evidence="2" id="KW-0732">Signal</keyword>
<sequence>MKRFLWVFAALLAAAYVVLPGTAQARPVDSDGEPITCWIGRCLAEEASQDLPVTTTVVPTITVASATPTPTVPALAQITSTMVTQITQSSTVTEPVYNQGQSNSPSAPQAPATSTPLPTFTSTATATETATPEPSATPTWTPTLRPWPTATPIGTVAPTFTAISTATWTATNTTVPTSTATATPDLRPAITSVSTNEAHPGDWVVIRGRNFLVQNVLASQLQIWLAHDNGGVYWWGINSNTGKPISPDFWDQDSIQFQIPPDAPSQSGRLYVVVGNKFAQYDQRFTISRLAPTATASPTATRSGGCAYGPGSDLSFLGGNRNEWRPTSVSYGFEFTRSSGTATLTGPSYLVGMVMVETTPGNARRLVPGEQAQTNHAWFVCGPDWAPPPTPPNR</sequence>
<dbReference type="SUPFAM" id="SSF81296">
    <property type="entry name" value="E set domains"/>
    <property type="match status" value="1"/>
</dbReference>
<dbReference type="Gene3D" id="2.60.40.10">
    <property type="entry name" value="Immunoglobulins"/>
    <property type="match status" value="1"/>
</dbReference>
<organism evidence="3 4">
    <name type="scientific">Candidatus Blackburnbacteria bacterium RIFCSPHIGHO2_01_FULL_43_15b</name>
    <dbReference type="NCBI Taxonomy" id="1797513"/>
    <lineage>
        <taxon>Bacteria</taxon>
        <taxon>Candidatus Blackburniibacteriota</taxon>
    </lineage>
</organism>
<dbReference type="EMBL" id="MHBW01000035">
    <property type="protein sequence ID" value="OGY07806.1"/>
    <property type="molecule type" value="Genomic_DNA"/>
</dbReference>
<dbReference type="Proteomes" id="UP000177967">
    <property type="component" value="Unassembled WGS sequence"/>
</dbReference>
<evidence type="ECO:0008006" key="5">
    <source>
        <dbReference type="Google" id="ProtNLM"/>
    </source>
</evidence>
<feature type="signal peptide" evidence="2">
    <location>
        <begin position="1"/>
        <end position="25"/>
    </location>
</feature>
<dbReference type="STRING" id="1797513.A2782_01540"/>
<name>A0A1G1UXH3_9BACT</name>
<evidence type="ECO:0000256" key="2">
    <source>
        <dbReference type="SAM" id="SignalP"/>
    </source>
</evidence>
<feature type="compositionally biased region" description="Polar residues" evidence="1">
    <location>
        <begin position="94"/>
        <end position="103"/>
    </location>
</feature>